<evidence type="ECO:0000256" key="3">
    <source>
        <dbReference type="ARBA" id="ARBA00022729"/>
    </source>
</evidence>
<evidence type="ECO:0000259" key="12">
    <source>
        <dbReference type="PROSITE" id="PS51869"/>
    </source>
</evidence>
<dbReference type="PANTHER" id="PTHR23103:SF14">
    <property type="entry name" value="AMYLOID BETA PRECURSOR LIKE PROTEIN 2"/>
    <property type="match status" value="1"/>
</dbReference>
<reference evidence="14 15" key="1">
    <citation type="journal article" date="2020" name="Nature">
        <title>Six reference-quality genomes reveal evolution of bat adaptations.</title>
        <authorList>
            <person name="Jebb D."/>
            <person name="Huang Z."/>
            <person name="Pippel M."/>
            <person name="Hughes G.M."/>
            <person name="Lavrichenko K."/>
            <person name="Devanna P."/>
            <person name="Winkler S."/>
            <person name="Jermiin L.S."/>
            <person name="Skirmuntt E.C."/>
            <person name="Katzourakis A."/>
            <person name="Burkitt-Gray L."/>
            <person name="Ray D.A."/>
            <person name="Sullivan K.A.M."/>
            <person name="Roscito J.G."/>
            <person name="Kirilenko B.M."/>
            <person name="Davalos L.M."/>
            <person name="Corthals A.P."/>
            <person name="Power M.L."/>
            <person name="Jones G."/>
            <person name="Ransome R.D."/>
            <person name="Dechmann D.K.N."/>
            <person name="Locatelli A.G."/>
            <person name="Puechmaille S.J."/>
            <person name="Fedrigo O."/>
            <person name="Jarvis E.D."/>
            <person name="Hiller M."/>
            <person name="Vernes S.C."/>
            <person name="Myers E.W."/>
            <person name="Teeling E.C."/>
        </authorList>
    </citation>
    <scope>NUCLEOTIDE SEQUENCE [LARGE SCALE GENOMIC DNA]</scope>
    <source>
        <strain evidence="14">MRouAeg1</strain>
        <tissue evidence="14">Muscle</tissue>
    </source>
</reference>
<dbReference type="EMBL" id="JACASE010000005">
    <property type="protein sequence ID" value="KAF6463897.1"/>
    <property type="molecule type" value="Genomic_DNA"/>
</dbReference>
<feature type="domain" description="E2" evidence="13">
    <location>
        <begin position="271"/>
        <end position="360"/>
    </location>
</feature>
<evidence type="ECO:0000256" key="4">
    <source>
        <dbReference type="ARBA" id="ARBA00022989"/>
    </source>
</evidence>
<dbReference type="CDD" id="cd21709">
    <property type="entry name" value="JMTM_APLP2"/>
    <property type="match status" value="1"/>
</dbReference>
<dbReference type="Pfam" id="PF02177">
    <property type="entry name" value="APP_N"/>
    <property type="match status" value="1"/>
</dbReference>
<dbReference type="PROSITE" id="PS51869">
    <property type="entry name" value="APP_E1"/>
    <property type="match status" value="1"/>
</dbReference>
<feature type="region of interest" description="CuBD subdomain" evidence="8">
    <location>
        <begin position="147"/>
        <end position="205"/>
    </location>
</feature>
<feature type="domain" description="E1" evidence="12">
    <location>
        <begin position="46"/>
        <end position="205"/>
    </location>
</feature>
<keyword evidence="5 10" id="KW-0472">Membrane</keyword>
<dbReference type="SUPFAM" id="SSF56491">
    <property type="entry name" value="A heparin-binding domain"/>
    <property type="match status" value="1"/>
</dbReference>
<keyword evidence="2 10" id="KW-0812">Transmembrane</keyword>
<dbReference type="Pfam" id="PF10515">
    <property type="entry name" value="APP_amyloid"/>
    <property type="match status" value="1"/>
</dbReference>
<dbReference type="InterPro" id="IPR019543">
    <property type="entry name" value="APP_amyloid_C"/>
</dbReference>
<feature type="region of interest" description="GFLD subdomain" evidence="8">
    <location>
        <begin position="46"/>
        <end position="139"/>
    </location>
</feature>
<evidence type="ECO:0000256" key="11">
    <source>
        <dbReference type="SAM" id="SignalP"/>
    </source>
</evidence>
<evidence type="ECO:0000256" key="1">
    <source>
        <dbReference type="ARBA" id="ARBA00004479"/>
    </source>
</evidence>
<dbReference type="InterPro" id="IPR019745">
    <property type="entry name" value="Amyloid_glyco_intracell_CS"/>
</dbReference>
<dbReference type="InterPro" id="IPR011993">
    <property type="entry name" value="PH-like_dom_sf"/>
</dbReference>
<dbReference type="Pfam" id="PF12925">
    <property type="entry name" value="APP_E2"/>
    <property type="match status" value="1"/>
</dbReference>
<gene>
    <name evidence="14" type="ORF">HJG63_000826</name>
</gene>
<dbReference type="Gene3D" id="3.30.1490.140">
    <property type="entry name" value="Amyloidogenic glycoprotein, copper-binding domain"/>
    <property type="match status" value="1"/>
</dbReference>
<dbReference type="InterPro" id="IPR008155">
    <property type="entry name" value="Amyloid_glyco"/>
</dbReference>
<dbReference type="PROSITE" id="PS51870">
    <property type="entry name" value="APP_E2"/>
    <property type="match status" value="1"/>
</dbReference>
<feature type="region of interest" description="Disordered" evidence="9">
    <location>
        <begin position="389"/>
        <end position="410"/>
    </location>
</feature>
<dbReference type="InterPro" id="IPR036454">
    <property type="entry name" value="Amyloid_glyco_heparin-bd_sf"/>
</dbReference>
<dbReference type="GO" id="GO:0008201">
    <property type="term" value="F:heparin binding"/>
    <property type="evidence" value="ECO:0007669"/>
    <property type="project" value="UniProtKB-UniRule"/>
</dbReference>
<name>A0A7J8GVB9_ROUAE</name>
<keyword evidence="7" id="KW-0325">Glycoprotein</keyword>
<dbReference type="FunFam" id="3.90.570.10:FF:000001">
    <property type="entry name" value="Amyloid beta A4 protein"/>
    <property type="match status" value="1"/>
</dbReference>
<evidence type="ECO:0000256" key="6">
    <source>
        <dbReference type="ARBA" id="ARBA00023157"/>
    </source>
</evidence>
<proteinExistence type="inferred from homology"/>
<protein>
    <submittedName>
        <fullName evidence="14">Amyloid beta like protein 2</fullName>
    </submittedName>
</protein>
<comment type="subcellular location">
    <subcellularLocation>
        <location evidence="1">Membrane</location>
        <topology evidence="1">Single-pass type I membrane protein</topology>
    </subcellularLocation>
</comment>
<dbReference type="Gene3D" id="1.20.120.770">
    <property type="entry name" value="Amyloid precursor protein, E2 domain"/>
    <property type="match status" value="1"/>
</dbReference>
<feature type="chain" id="PRO_5029884413" evidence="11">
    <location>
        <begin position="32"/>
        <end position="559"/>
    </location>
</feature>
<dbReference type="AlphaFoldDB" id="A0A7J8GVB9"/>
<keyword evidence="15" id="KW-1185">Reference proteome</keyword>
<evidence type="ECO:0000313" key="15">
    <source>
        <dbReference type="Proteomes" id="UP000593571"/>
    </source>
</evidence>
<dbReference type="InterPro" id="IPR011178">
    <property type="entry name" value="Amyloid_glyco_Cu-bd"/>
</dbReference>
<keyword evidence="6 8" id="KW-1015">Disulfide bond</keyword>
<keyword evidence="4 10" id="KW-1133">Transmembrane helix</keyword>
<dbReference type="InterPro" id="IPR019744">
    <property type="entry name" value="APP_CUBD_CS"/>
</dbReference>
<evidence type="ECO:0000256" key="5">
    <source>
        <dbReference type="ARBA" id="ARBA00023136"/>
    </source>
</evidence>
<dbReference type="GO" id="GO:0007417">
    <property type="term" value="P:central nervous system development"/>
    <property type="evidence" value="ECO:0007669"/>
    <property type="project" value="TreeGrafter"/>
</dbReference>
<feature type="disulfide bond" evidence="8">
    <location>
        <begin position="116"/>
        <end position="123"/>
    </location>
</feature>
<dbReference type="SMART" id="SM00006">
    <property type="entry name" value="A4_EXTRA"/>
    <property type="match status" value="1"/>
</dbReference>
<dbReference type="GO" id="GO:0016020">
    <property type="term" value="C:membrane"/>
    <property type="evidence" value="ECO:0007669"/>
    <property type="project" value="UniProtKB-SubCell"/>
</dbReference>
<dbReference type="InterPro" id="IPR015849">
    <property type="entry name" value="Amyloid_glyco_heparin-bd"/>
</dbReference>
<dbReference type="Proteomes" id="UP000593571">
    <property type="component" value="Unassembled WGS sequence"/>
</dbReference>
<feature type="disulfide bond" evidence="8">
    <location>
        <begin position="174"/>
        <end position="202"/>
    </location>
</feature>
<evidence type="ECO:0000313" key="14">
    <source>
        <dbReference type="EMBL" id="KAF6463897.1"/>
    </source>
</evidence>
<dbReference type="InterPro" id="IPR036669">
    <property type="entry name" value="Amyloid_Cu-bd_sf"/>
</dbReference>
<dbReference type="InterPro" id="IPR008154">
    <property type="entry name" value="Amyloid_glyco_extra"/>
</dbReference>
<dbReference type="SUPFAM" id="SSF89811">
    <property type="entry name" value="Amyloid beta a4 protein copper binding domain (domain 2)"/>
    <property type="match status" value="1"/>
</dbReference>
<dbReference type="GO" id="GO:0007409">
    <property type="term" value="P:axonogenesis"/>
    <property type="evidence" value="ECO:0007669"/>
    <property type="project" value="TreeGrafter"/>
</dbReference>
<evidence type="ECO:0000256" key="9">
    <source>
        <dbReference type="SAM" id="MobiDB-lite"/>
    </source>
</evidence>
<comment type="caution">
    <text evidence="14">The sequence shown here is derived from an EMBL/GenBank/DDBJ whole genome shotgun (WGS) entry which is preliminary data.</text>
</comment>
<evidence type="ECO:0000256" key="8">
    <source>
        <dbReference type="PROSITE-ProRule" id="PRU01217"/>
    </source>
</evidence>
<accession>A0A7J8GVB9</accession>
<evidence type="ECO:0000256" key="7">
    <source>
        <dbReference type="ARBA" id="ARBA00023180"/>
    </source>
</evidence>
<evidence type="ECO:0000256" key="10">
    <source>
        <dbReference type="SAM" id="Phobius"/>
    </source>
</evidence>
<feature type="disulfide bond" evidence="8">
    <location>
        <begin position="149"/>
        <end position="203"/>
    </location>
</feature>
<organism evidence="14 15">
    <name type="scientific">Rousettus aegyptiacus</name>
    <name type="common">Egyptian fruit bat</name>
    <name type="synonym">Pteropus aegyptiacus</name>
    <dbReference type="NCBI Taxonomy" id="9407"/>
    <lineage>
        <taxon>Eukaryota</taxon>
        <taxon>Metazoa</taxon>
        <taxon>Chordata</taxon>
        <taxon>Craniata</taxon>
        <taxon>Vertebrata</taxon>
        <taxon>Euteleostomi</taxon>
        <taxon>Mammalia</taxon>
        <taxon>Eutheria</taxon>
        <taxon>Laurasiatheria</taxon>
        <taxon>Chiroptera</taxon>
        <taxon>Yinpterochiroptera</taxon>
        <taxon>Pteropodoidea</taxon>
        <taxon>Pteropodidae</taxon>
        <taxon>Rousettinae</taxon>
        <taxon>Rousettus</taxon>
    </lineage>
</organism>
<evidence type="ECO:0000256" key="2">
    <source>
        <dbReference type="ARBA" id="ARBA00022692"/>
    </source>
</evidence>
<dbReference type="InterPro" id="IPR024329">
    <property type="entry name" value="Amyloid_glyco_E2_domain"/>
</dbReference>
<feature type="signal peptide" evidence="11">
    <location>
        <begin position="1"/>
        <end position="31"/>
    </location>
</feature>
<sequence length="559" mass="63166">MAATGTAAAAATGRLLVLLLLRLTAPAAALAGYVEALAANAGTGFAVAEPQIAMFCGKLNMHVNIQTGKWEPDPTGTKSCFGTKEEVLQYCQEMYPELQITNVMEANQPVSVDNWCRRNKKQCKSHFVIPFKCLVGEFVSDVLLVPEKCQFFHKERMEVCENHQHWHSVVKEACLTQGMTLYSYGMLLPCGVDQFHGTEYVCCPQTKIIESAISREEEEDEEEEEEDYDIYKSEFPTEADLEGFTEAAVDDEDEDEDEDEGEEVVEDRDYYLAALQSDPPRPHRILQALRRYVRAENKDRLHTIRHYQHVLAVDPEKAAQMKSQVMTHLHVIEERRNQSLSLLYKVPYVAQEIQEEIDELLQEQRADMDQFTSSIAETPVDVRVSSEESDEIPPFHPFHSFPSLSENEDTQPELYHPMKKGSGVGEQDGGLIGAEEKVINSKNEVDENMVIDETLDVKEMIFNSERVGGLEEEPESVGPLREDFSLSSSALIGLLVIAVAIATVIVVSLVMLRKRQYGTISHGIVEVDPMLTPEERHLNKMQNHGYENPTYKYLEQMQV</sequence>
<dbReference type="Gene3D" id="2.30.29.30">
    <property type="entry name" value="Pleckstrin-homology domain (PH domain)/Phosphotyrosine-binding domain (PTB)"/>
    <property type="match status" value="1"/>
</dbReference>
<evidence type="ECO:0000259" key="13">
    <source>
        <dbReference type="PROSITE" id="PS51870"/>
    </source>
</evidence>
<dbReference type="Pfam" id="PF12924">
    <property type="entry name" value="APP_Cu_bd"/>
    <property type="match status" value="1"/>
</dbReference>
<comment type="similarity">
    <text evidence="8">Belongs to the APP family.</text>
</comment>
<dbReference type="InterPro" id="IPR036176">
    <property type="entry name" value="E2_sf"/>
</dbReference>
<dbReference type="Gene3D" id="6.10.250.1670">
    <property type="match status" value="1"/>
</dbReference>
<dbReference type="GO" id="GO:0046914">
    <property type="term" value="F:transition metal ion binding"/>
    <property type="evidence" value="ECO:0007669"/>
    <property type="project" value="InterPro"/>
</dbReference>
<comment type="caution">
    <text evidence="8">Lacks conserved residue(s) required for the propagation of feature annotation.</text>
</comment>
<dbReference type="PROSITE" id="PS00319">
    <property type="entry name" value="APP_CUBD"/>
    <property type="match status" value="1"/>
</dbReference>
<dbReference type="PANTHER" id="PTHR23103">
    <property type="entry name" value="ALZHEIMER'S DISEASE BETA-AMYLOID RELATED"/>
    <property type="match status" value="1"/>
</dbReference>
<dbReference type="Gene3D" id="3.90.570.10">
    <property type="entry name" value="Amyloidogenic glycoprotein, heparin-binding domain"/>
    <property type="match status" value="1"/>
</dbReference>
<dbReference type="FunFam" id="3.30.1490.140:FF:000001">
    <property type="entry name" value="Amyloid beta (A4) protein b"/>
    <property type="match status" value="1"/>
</dbReference>
<dbReference type="PROSITE" id="PS00320">
    <property type="entry name" value="APP_INTRA"/>
    <property type="match status" value="1"/>
</dbReference>
<feature type="disulfide bond" evidence="8">
    <location>
        <begin position="160"/>
        <end position="190"/>
    </location>
</feature>
<keyword evidence="3 11" id="KW-0732">Signal</keyword>
<dbReference type="SUPFAM" id="SSF109843">
    <property type="entry name" value="CAPPD, an extracellular domain of amyloid beta A4 protein"/>
    <property type="match status" value="1"/>
</dbReference>
<feature type="transmembrane region" description="Helical" evidence="10">
    <location>
        <begin position="490"/>
        <end position="512"/>
    </location>
</feature>